<feature type="transmembrane region" description="Helical" evidence="1">
    <location>
        <begin position="83"/>
        <end position="101"/>
    </location>
</feature>
<dbReference type="KEGG" id="xbc:ELE36_12805"/>
<keyword evidence="1" id="KW-0472">Membrane</keyword>
<dbReference type="EMBL" id="CP035704">
    <property type="protein sequence ID" value="QBB71159.1"/>
    <property type="molecule type" value="Genomic_DNA"/>
</dbReference>
<gene>
    <name evidence="2" type="ORF">ELE36_12805</name>
</gene>
<keyword evidence="1" id="KW-0812">Transmembrane</keyword>
<dbReference type="AlphaFoldDB" id="A0A411HKV6"/>
<proteinExistence type="predicted"/>
<sequence length="122" mass="13424">MDDNVPGPDKVSPLAETMPTFAEQVGAKATRKLRKRGNPNADVWFGLGMMGLVGWSVAVPTLLGAALGIWLDSHYPGQHSWTLALLVLGLTIGCFNAWHWVAKEDQAMHDDQVRDDREQDDV</sequence>
<feature type="transmembrane region" description="Helical" evidence="1">
    <location>
        <begin position="43"/>
        <end position="71"/>
    </location>
</feature>
<evidence type="ECO:0000256" key="1">
    <source>
        <dbReference type="SAM" id="Phobius"/>
    </source>
</evidence>
<keyword evidence="3" id="KW-1185">Reference proteome</keyword>
<dbReference type="InterPro" id="IPR032820">
    <property type="entry name" value="ATPase_put"/>
</dbReference>
<name>A0A411HKV6_9GAMM</name>
<dbReference type="OrthoDB" id="466056at2"/>
<keyword evidence="1" id="KW-1133">Transmembrane helix</keyword>
<accession>A0A411HKV6</accession>
<evidence type="ECO:0000313" key="3">
    <source>
        <dbReference type="Proteomes" id="UP000291562"/>
    </source>
</evidence>
<organism evidence="2 3">
    <name type="scientific">Pseudolysobacter antarcticus</name>
    <dbReference type="NCBI Taxonomy" id="2511995"/>
    <lineage>
        <taxon>Bacteria</taxon>
        <taxon>Pseudomonadati</taxon>
        <taxon>Pseudomonadota</taxon>
        <taxon>Gammaproteobacteria</taxon>
        <taxon>Lysobacterales</taxon>
        <taxon>Rhodanobacteraceae</taxon>
        <taxon>Pseudolysobacter</taxon>
    </lineage>
</organism>
<reference evidence="2 3" key="1">
    <citation type="submission" date="2019-01" db="EMBL/GenBank/DDBJ databases">
        <title>Pseudolysobacter antarctica gen. nov., sp. nov., isolated from Fildes Peninsula, Antarctica.</title>
        <authorList>
            <person name="Wei Z."/>
            <person name="Peng F."/>
        </authorList>
    </citation>
    <scope>NUCLEOTIDE SEQUENCE [LARGE SCALE GENOMIC DNA]</scope>
    <source>
        <strain evidence="2 3">AQ6-296</strain>
    </source>
</reference>
<dbReference type="Pfam" id="PF09527">
    <property type="entry name" value="ATPase_gene1"/>
    <property type="match status" value="1"/>
</dbReference>
<protein>
    <submittedName>
        <fullName evidence="2">F0F1 ATP synthase subunit</fullName>
    </submittedName>
</protein>
<dbReference type="NCBIfam" id="TIGR02230">
    <property type="entry name" value="ATPase_gene1"/>
    <property type="match status" value="1"/>
</dbReference>
<evidence type="ECO:0000313" key="2">
    <source>
        <dbReference type="EMBL" id="QBB71159.1"/>
    </source>
</evidence>
<dbReference type="InterPro" id="IPR011744">
    <property type="entry name" value="ATPase_gene1"/>
</dbReference>
<dbReference type="RefSeq" id="WP_129833892.1">
    <property type="nucleotide sequence ID" value="NZ_CP035704.1"/>
</dbReference>
<dbReference type="Proteomes" id="UP000291562">
    <property type="component" value="Chromosome"/>
</dbReference>